<evidence type="ECO:0000256" key="2">
    <source>
        <dbReference type="SAM" id="MobiDB-lite"/>
    </source>
</evidence>
<feature type="signal peptide" evidence="4">
    <location>
        <begin position="1"/>
        <end position="23"/>
    </location>
</feature>
<keyword evidence="3" id="KW-1133">Transmembrane helix</keyword>
<dbReference type="SMART" id="SM00208">
    <property type="entry name" value="TNFR"/>
    <property type="match status" value="3"/>
</dbReference>
<comment type="caution">
    <text evidence="1">Lacks conserved residue(s) required for the propagation of feature annotation.</text>
</comment>
<keyword evidence="4" id="KW-0732">Signal</keyword>
<reference evidence="6" key="1">
    <citation type="submission" date="2021-01" db="EMBL/GenBank/DDBJ databases">
        <authorList>
            <person name="Zahm M."/>
            <person name="Roques C."/>
            <person name="Cabau C."/>
            <person name="Klopp C."/>
            <person name="Donnadieu C."/>
            <person name="Jouanno E."/>
            <person name="Lampietro C."/>
            <person name="Louis A."/>
            <person name="Herpin A."/>
            <person name="Echchiki A."/>
            <person name="Berthelot C."/>
            <person name="Parey E."/>
            <person name="Roest-Crollius H."/>
            <person name="Braasch I."/>
            <person name="Postlethwait J."/>
            <person name="Bobe J."/>
            <person name="Montfort J."/>
            <person name="Bouchez O."/>
            <person name="Begum T."/>
            <person name="Mejri S."/>
            <person name="Adams A."/>
            <person name="Chen W.-J."/>
            <person name="Guiguen Y."/>
        </authorList>
    </citation>
    <scope>NUCLEOTIDE SEQUENCE</scope>
    <source>
        <tissue evidence="6">Blood</tissue>
    </source>
</reference>
<dbReference type="InterPro" id="IPR001368">
    <property type="entry name" value="TNFR/NGFR_Cys_rich_reg"/>
</dbReference>
<protein>
    <recommendedName>
        <fullName evidence="5">TNFR-Cys domain-containing protein</fullName>
    </recommendedName>
</protein>
<name>A0A8T3DA65_9TELE</name>
<dbReference type="Pfam" id="PF00020">
    <property type="entry name" value="TNFR_c6"/>
    <property type="match status" value="2"/>
</dbReference>
<feature type="repeat" description="TNFR-Cys" evidence="1">
    <location>
        <begin position="64"/>
        <end position="103"/>
    </location>
</feature>
<keyword evidence="3" id="KW-0812">Transmembrane</keyword>
<feature type="transmembrane region" description="Helical" evidence="3">
    <location>
        <begin position="201"/>
        <end position="222"/>
    </location>
</feature>
<dbReference type="GO" id="GO:0038023">
    <property type="term" value="F:signaling receptor activity"/>
    <property type="evidence" value="ECO:0007669"/>
    <property type="project" value="TreeGrafter"/>
</dbReference>
<dbReference type="SUPFAM" id="SSF57586">
    <property type="entry name" value="TNF receptor-like"/>
    <property type="match status" value="2"/>
</dbReference>
<feature type="disulfide bond" evidence="1">
    <location>
        <begin position="85"/>
        <end position="103"/>
    </location>
</feature>
<evidence type="ECO:0000313" key="7">
    <source>
        <dbReference type="Proteomes" id="UP000829720"/>
    </source>
</evidence>
<feature type="compositionally biased region" description="Polar residues" evidence="2">
    <location>
        <begin position="261"/>
        <end position="274"/>
    </location>
</feature>
<dbReference type="Gene3D" id="2.10.50.10">
    <property type="entry name" value="Tumor Necrosis Factor Receptor, subunit A, domain 2"/>
    <property type="match status" value="3"/>
</dbReference>
<comment type="caution">
    <text evidence="6">The sequence shown here is derived from an EMBL/GenBank/DDBJ whole genome shotgun (WGS) entry which is preliminary data.</text>
</comment>
<feature type="chain" id="PRO_5035795139" description="TNFR-Cys domain-containing protein" evidence="4">
    <location>
        <begin position="24"/>
        <end position="283"/>
    </location>
</feature>
<dbReference type="PANTHER" id="PTHR47139">
    <property type="entry name" value="TUMOR NECROSIS FACTOR RECEPTOR SUPERFAMILY MEMBER 9"/>
    <property type="match status" value="1"/>
</dbReference>
<proteinExistence type="predicted"/>
<dbReference type="PROSITE" id="PS00652">
    <property type="entry name" value="TNFR_NGFR_1"/>
    <property type="match status" value="1"/>
</dbReference>
<gene>
    <name evidence="6" type="ORF">AGOR_G00133920</name>
</gene>
<keyword evidence="1" id="KW-1015">Disulfide bond</keyword>
<dbReference type="EMBL" id="JAERUA010000012">
    <property type="protein sequence ID" value="KAI1892487.1"/>
    <property type="molecule type" value="Genomic_DNA"/>
</dbReference>
<evidence type="ECO:0000313" key="6">
    <source>
        <dbReference type="EMBL" id="KAI1892487.1"/>
    </source>
</evidence>
<accession>A0A8T3DA65</accession>
<evidence type="ECO:0000259" key="5">
    <source>
        <dbReference type="PROSITE" id="PS50050"/>
    </source>
</evidence>
<dbReference type="PANTHER" id="PTHR47139:SF4">
    <property type="entry name" value="TUMOR NECROSIS FACTOR RECEPTOR SUPERFAMILY MEMBER 9 ISOFORM X1-RELATED"/>
    <property type="match status" value="1"/>
</dbReference>
<feature type="disulfide bond" evidence="1">
    <location>
        <begin position="82"/>
        <end position="95"/>
    </location>
</feature>
<organism evidence="6 7">
    <name type="scientific">Albula goreensis</name>
    <dbReference type="NCBI Taxonomy" id="1534307"/>
    <lineage>
        <taxon>Eukaryota</taxon>
        <taxon>Metazoa</taxon>
        <taxon>Chordata</taxon>
        <taxon>Craniata</taxon>
        <taxon>Vertebrata</taxon>
        <taxon>Euteleostomi</taxon>
        <taxon>Actinopterygii</taxon>
        <taxon>Neopterygii</taxon>
        <taxon>Teleostei</taxon>
        <taxon>Albuliformes</taxon>
        <taxon>Albulidae</taxon>
        <taxon>Albula</taxon>
    </lineage>
</organism>
<dbReference type="GO" id="GO:0042127">
    <property type="term" value="P:regulation of cell population proliferation"/>
    <property type="evidence" value="ECO:0007669"/>
    <property type="project" value="TreeGrafter"/>
</dbReference>
<evidence type="ECO:0000256" key="3">
    <source>
        <dbReference type="SAM" id="Phobius"/>
    </source>
</evidence>
<keyword evidence="7" id="KW-1185">Reference proteome</keyword>
<feature type="domain" description="TNFR-Cys" evidence="5">
    <location>
        <begin position="64"/>
        <end position="103"/>
    </location>
</feature>
<feature type="region of interest" description="Disordered" evidence="2">
    <location>
        <begin position="261"/>
        <end position="283"/>
    </location>
</feature>
<evidence type="ECO:0000256" key="4">
    <source>
        <dbReference type="SAM" id="SignalP"/>
    </source>
</evidence>
<dbReference type="OrthoDB" id="9423210at2759"/>
<evidence type="ECO:0000256" key="1">
    <source>
        <dbReference type="PROSITE-ProRule" id="PRU00206"/>
    </source>
</evidence>
<keyword evidence="3" id="KW-0472">Membrane</keyword>
<sequence>MQIVIGVLFSALLLIVCLDSCAGSDIGCALWAPSGRTDVCCKRCKPGNHMVQQCGEDPKELCSPCKAGTYTTDPALSSCQRCTQCTGVQMVKHDCTSTSDTVCGCINGYRCGNAKCTHCIQECGQGQEPTENQTCRPCPHGTYNNGIHQKCMPWRTSCPPDHPILYPGTQIHDSICRNISIVIPEVSIRPNTKENVPPDNLIMVIGCLSVIMFTIGLSSFVCKHLLKKKDTKKPVIIEKAPTIGEPGRLVQQEDCSFCHPQQEQGGSMDSIASQDSKDKLLPV</sequence>
<dbReference type="AlphaFoldDB" id="A0A8T3DA65"/>
<dbReference type="PROSITE" id="PS50050">
    <property type="entry name" value="TNFR_NGFR_2"/>
    <property type="match status" value="1"/>
</dbReference>
<dbReference type="Proteomes" id="UP000829720">
    <property type="component" value="Unassembled WGS sequence"/>
</dbReference>